<dbReference type="PANTHER" id="PTHR31131">
    <property type="entry name" value="CHROMOSOME 1, WHOLE GENOME SHOTGUN SEQUENCE"/>
    <property type="match status" value="1"/>
</dbReference>
<dbReference type="Proteomes" id="UP001600165">
    <property type="component" value="Unassembled WGS sequence"/>
</dbReference>
<dbReference type="CDD" id="cd04868">
    <property type="entry name" value="ACT_AK-like"/>
    <property type="match status" value="1"/>
</dbReference>
<sequence length="138" mass="14856">MTLTLTLILLPETFAICRLAPEAPLPYWATGGSLFSITRTAEELSIVCADRRIPETVICDRPWQALKVDGPLDFALIGILASLATPLAEAGISIFAISTYDTDYLLVKQAQVKAAIAVLKQQGHRLVSLGHPDEGLSP</sequence>
<dbReference type="EMBL" id="JBHZOL010000102">
    <property type="protein sequence ID" value="MFE4108244.1"/>
    <property type="molecule type" value="Genomic_DNA"/>
</dbReference>
<dbReference type="Gene3D" id="3.30.2130.10">
    <property type="entry name" value="VC0802-like"/>
    <property type="match status" value="1"/>
</dbReference>
<dbReference type="InterPro" id="IPR045865">
    <property type="entry name" value="ACT-like_dom_sf"/>
</dbReference>
<keyword evidence="4" id="KW-1185">Reference proteome</keyword>
<dbReference type="Pfam" id="PF21631">
    <property type="entry name" value="A9CJY8-like_N"/>
    <property type="match status" value="1"/>
</dbReference>
<proteinExistence type="predicted"/>
<dbReference type="RefSeq" id="WP_377967773.1">
    <property type="nucleotide sequence ID" value="NZ_JBHZOL010000102.1"/>
</dbReference>
<dbReference type="InterPro" id="IPR049447">
    <property type="entry name" value="A9CJY8-like_N"/>
</dbReference>
<comment type="caution">
    <text evidence="3">The sequence shown here is derived from an EMBL/GenBank/DDBJ whole genome shotgun (WGS) entry which is preliminary data.</text>
</comment>
<evidence type="ECO:0000259" key="2">
    <source>
        <dbReference type="Pfam" id="PF21631"/>
    </source>
</evidence>
<evidence type="ECO:0000313" key="4">
    <source>
        <dbReference type="Proteomes" id="UP001600165"/>
    </source>
</evidence>
<dbReference type="SUPFAM" id="SSF55021">
    <property type="entry name" value="ACT-like"/>
    <property type="match status" value="2"/>
</dbReference>
<protein>
    <submittedName>
        <fullName evidence="3">ACT domain-containing protein</fullName>
    </submittedName>
</protein>
<evidence type="ECO:0000313" key="3">
    <source>
        <dbReference type="EMBL" id="MFE4108244.1"/>
    </source>
</evidence>
<organism evidence="3 4">
    <name type="scientific">Almyronema epifaneia S1</name>
    <dbReference type="NCBI Taxonomy" id="2991925"/>
    <lineage>
        <taxon>Bacteria</taxon>
        <taxon>Bacillati</taxon>
        <taxon>Cyanobacteriota</taxon>
        <taxon>Cyanophyceae</taxon>
        <taxon>Nodosilineales</taxon>
        <taxon>Nodosilineaceae</taxon>
        <taxon>Almyronema</taxon>
        <taxon>Almyronema epifaneia</taxon>
    </lineage>
</organism>
<name>A0ABW6IJ57_9CYAN</name>
<dbReference type="PIRSF" id="PIRSF008459">
    <property type="entry name" value="UCP008459"/>
    <property type="match status" value="1"/>
</dbReference>
<dbReference type="Pfam" id="PF13840">
    <property type="entry name" value="ACT_7"/>
    <property type="match status" value="1"/>
</dbReference>
<accession>A0ABW6IJ57</accession>
<dbReference type="InterPro" id="IPR027795">
    <property type="entry name" value="CASTOR_ACT_dom"/>
</dbReference>
<reference evidence="3 4" key="1">
    <citation type="submission" date="2024-10" db="EMBL/GenBank/DDBJ databases">
        <authorList>
            <person name="Ratan Roy A."/>
            <person name="Morales Sandoval P.H."/>
            <person name="De Los Santos Villalobos S."/>
            <person name="Chakraborty S."/>
            <person name="Mukherjee J."/>
        </authorList>
    </citation>
    <scope>NUCLEOTIDE SEQUENCE [LARGE SCALE GENOMIC DNA]</scope>
    <source>
        <strain evidence="3 4">S1</strain>
    </source>
</reference>
<dbReference type="InterPro" id="IPR016540">
    <property type="entry name" value="UCP008459"/>
</dbReference>
<dbReference type="InterPro" id="IPR051719">
    <property type="entry name" value="CASTOR_mTORC1"/>
</dbReference>
<dbReference type="PANTHER" id="PTHR31131:SF6">
    <property type="entry name" value="CASTOR ACT DOMAIN-CONTAINING PROTEIN"/>
    <property type="match status" value="1"/>
</dbReference>
<gene>
    <name evidence="3" type="ORF">ACFVKH_18330</name>
</gene>
<feature type="domain" description="A9CJY8-like N-terminal" evidence="2">
    <location>
        <begin position="12"/>
        <end position="55"/>
    </location>
</feature>
<feature type="domain" description="CASTOR ACT" evidence="1">
    <location>
        <begin position="60"/>
        <end position="120"/>
    </location>
</feature>
<evidence type="ECO:0000259" key="1">
    <source>
        <dbReference type="Pfam" id="PF13840"/>
    </source>
</evidence>